<protein>
    <submittedName>
        <fullName evidence="1">Uncharacterized protein</fullName>
    </submittedName>
</protein>
<dbReference type="EMBL" id="PQXJ01000152">
    <property type="protein sequence ID" value="TGO60042.1"/>
    <property type="molecule type" value="Genomic_DNA"/>
</dbReference>
<keyword evidence="2" id="KW-1185">Reference proteome</keyword>
<dbReference type="Proteomes" id="UP000297452">
    <property type="component" value="Unassembled WGS sequence"/>
</dbReference>
<gene>
    <name evidence="1" type="ORF">BOTNAR_0152g00140</name>
</gene>
<name>A0A4Z1IKJ8_9HELO</name>
<evidence type="ECO:0000313" key="2">
    <source>
        <dbReference type="Proteomes" id="UP000297452"/>
    </source>
</evidence>
<reference evidence="1 2" key="1">
    <citation type="submission" date="2017-12" db="EMBL/GenBank/DDBJ databases">
        <title>Comparative genomics of Botrytis spp.</title>
        <authorList>
            <person name="Valero-Jimenez C.A."/>
            <person name="Tapia P."/>
            <person name="Veloso J."/>
            <person name="Silva-Moreno E."/>
            <person name="Staats M."/>
            <person name="Valdes J.H."/>
            <person name="Van Kan J.A.L."/>
        </authorList>
    </citation>
    <scope>NUCLEOTIDE SEQUENCE [LARGE SCALE GENOMIC DNA]</scope>
    <source>
        <strain evidence="1 2">MUCL2120</strain>
    </source>
</reference>
<dbReference type="AlphaFoldDB" id="A0A4Z1IKJ8"/>
<organism evidence="1 2">
    <name type="scientific">Botryotinia narcissicola</name>
    <dbReference type="NCBI Taxonomy" id="278944"/>
    <lineage>
        <taxon>Eukaryota</taxon>
        <taxon>Fungi</taxon>
        <taxon>Dikarya</taxon>
        <taxon>Ascomycota</taxon>
        <taxon>Pezizomycotina</taxon>
        <taxon>Leotiomycetes</taxon>
        <taxon>Helotiales</taxon>
        <taxon>Sclerotiniaceae</taxon>
        <taxon>Botryotinia</taxon>
    </lineage>
</organism>
<evidence type="ECO:0000313" key="1">
    <source>
        <dbReference type="EMBL" id="TGO60042.1"/>
    </source>
</evidence>
<dbReference type="OrthoDB" id="3537171at2759"/>
<sequence length="403" mass="46677">MTRTLAQRSFIRRRAPNTNTGHCVPFILRDSRNTFRYVPRSPYSIGRNAVAPGKSEYSLRNLRKDEESNTSSTNTNYVPMREWQKSKVWNKIFSPYYDPKKFQPLRLLSTPVPLWDIAPGCLLFLPGVSKLDPRARAELERYGNIGMAGHPVVVLAVDMKGVNEASVAVALIRSYSQHKDECRYLGLDWFDTKHFEIQQRGNHDLPPRLEHNIKIVRLYKTPCSNASNSVRQFVQTSAIITVPFQSLLTETRWDPLTHWWPSSCLNGWGRRIIKEDFMHIADNIGFTPDPWVSSGPYMWKDFVQKTGINTFGLDIEDPALYDEKAFYQQMWEEGREKYNKHFKLPSNYSSSANDYSPLGWAFDRMPHTGLIRRRVHAVRSSTYKRFRLDITATPHTSHTSTQV</sequence>
<comment type="caution">
    <text evidence="1">The sequence shown here is derived from an EMBL/GenBank/DDBJ whole genome shotgun (WGS) entry which is preliminary data.</text>
</comment>
<accession>A0A4Z1IKJ8</accession>
<proteinExistence type="predicted"/>